<feature type="domain" description="B box-type" evidence="2">
    <location>
        <begin position="74"/>
        <end position="115"/>
    </location>
</feature>
<dbReference type="InterPro" id="IPR000315">
    <property type="entry name" value="Znf_B-box"/>
</dbReference>
<evidence type="ECO:0000313" key="4">
    <source>
        <dbReference type="Proteomes" id="UP000507470"/>
    </source>
</evidence>
<dbReference type="Gene3D" id="2.120.10.30">
    <property type="entry name" value="TolB, C-terminal domain"/>
    <property type="match status" value="1"/>
</dbReference>
<proteinExistence type="predicted"/>
<accession>A0A6J8DK37</accession>
<dbReference type="GO" id="GO:0008270">
    <property type="term" value="F:zinc ion binding"/>
    <property type="evidence" value="ECO:0007669"/>
    <property type="project" value="UniProtKB-KW"/>
</dbReference>
<dbReference type="SUPFAM" id="SSF101898">
    <property type="entry name" value="NHL repeat"/>
    <property type="match status" value="1"/>
</dbReference>
<dbReference type="InterPro" id="IPR047153">
    <property type="entry name" value="TRIM45/56/19-like"/>
</dbReference>
<dbReference type="Gene3D" id="3.30.160.60">
    <property type="entry name" value="Classic Zinc Finger"/>
    <property type="match status" value="1"/>
</dbReference>
<dbReference type="Pfam" id="PF00643">
    <property type="entry name" value="zf-B_box"/>
    <property type="match status" value="1"/>
</dbReference>
<dbReference type="EMBL" id="CACVKT020007423">
    <property type="protein sequence ID" value="CAC5407882.1"/>
    <property type="molecule type" value="Genomic_DNA"/>
</dbReference>
<keyword evidence="1" id="KW-0863">Zinc-finger</keyword>
<feature type="domain" description="B box-type" evidence="2">
    <location>
        <begin position="11"/>
        <end position="58"/>
    </location>
</feature>
<dbReference type="PROSITE" id="PS50119">
    <property type="entry name" value="ZF_BBOX"/>
    <property type="match status" value="2"/>
</dbReference>
<gene>
    <name evidence="3" type="ORF">MCOR_41313</name>
</gene>
<dbReference type="Proteomes" id="UP000507470">
    <property type="component" value="Unassembled WGS sequence"/>
</dbReference>
<reference evidence="3 4" key="1">
    <citation type="submission" date="2020-06" db="EMBL/GenBank/DDBJ databases">
        <authorList>
            <person name="Li R."/>
            <person name="Bekaert M."/>
        </authorList>
    </citation>
    <scope>NUCLEOTIDE SEQUENCE [LARGE SCALE GENOMIC DNA]</scope>
    <source>
        <strain evidence="4">wild</strain>
    </source>
</reference>
<dbReference type="PANTHER" id="PTHR25462">
    <property type="entry name" value="BONUS, ISOFORM C-RELATED"/>
    <property type="match status" value="1"/>
</dbReference>
<sequence length="566" mass="64095">MALSKTLQKGQTVLACQMCEEESKIKWKCLLCNFLMCDKCRKIHQKVKSSEEHKIVDLKSIASEEKPLGHIHDFYNIKCDKHSGKICCLFCKECEEVVCPLCITNAHNTHNMTEISAGFKVAMEVLRDLHACTNQDLTLLTTNMDTIQKIKTENLSSYSEKKQAILNQEKVLKDTIHEQSENLLSQLDDRVNNMNKPLQADGKKTKEDFEATALRSKFLKDVIDSNNVLKILKTAGKERTEKVEIKSVDTTKYRYKSLPNFFPGCIKQQTIASMYGSLKEIPCKPKFSFSKKIKTTFPPIQCMLYTNGSMWIGNYSSKKIEQISLLQDESIQKKRSVNASNVVRMQLSNSGDLFLSCHVSTLYMFQPSTGKIVPSKYTAAPLITTGAFEISKNNKIIVGAREGGPAQFPPNGPRKVIMMNMEGEHEMTYYLDNESKPIFTGPYRVTTDNNFDIYVIDIFNNDKEGRVIKLNQSGGVSDVYMGHPEINDSGHPFSPLDFKSTSSNNVIITDSQNDVLHILDNNVQCIHFVRTKEFGISYPLCIEIDNNESIFIACKSEIYKLNFSEV</sequence>
<evidence type="ECO:0000313" key="3">
    <source>
        <dbReference type="EMBL" id="CAC5407882.1"/>
    </source>
</evidence>
<keyword evidence="1" id="KW-0479">Metal-binding</keyword>
<keyword evidence="1" id="KW-0862">Zinc</keyword>
<name>A0A6J8DK37_MYTCO</name>
<organism evidence="3 4">
    <name type="scientific">Mytilus coruscus</name>
    <name type="common">Sea mussel</name>
    <dbReference type="NCBI Taxonomy" id="42192"/>
    <lineage>
        <taxon>Eukaryota</taxon>
        <taxon>Metazoa</taxon>
        <taxon>Spiralia</taxon>
        <taxon>Lophotrochozoa</taxon>
        <taxon>Mollusca</taxon>
        <taxon>Bivalvia</taxon>
        <taxon>Autobranchia</taxon>
        <taxon>Pteriomorphia</taxon>
        <taxon>Mytilida</taxon>
        <taxon>Mytiloidea</taxon>
        <taxon>Mytilidae</taxon>
        <taxon>Mytilinae</taxon>
        <taxon>Mytilus</taxon>
    </lineage>
</organism>
<dbReference type="Gene3D" id="4.10.830.40">
    <property type="match status" value="1"/>
</dbReference>
<dbReference type="CDD" id="cd19756">
    <property type="entry name" value="Bbox2"/>
    <property type="match status" value="1"/>
</dbReference>
<dbReference type="AlphaFoldDB" id="A0A6J8DK37"/>
<dbReference type="PANTHER" id="PTHR25462:SF296">
    <property type="entry name" value="MEIOTIC P26, ISOFORM F"/>
    <property type="match status" value="1"/>
</dbReference>
<dbReference type="SUPFAM" id="SSF57845">
    <property type="entry name" value="B-box zinc-binding domain"/>
    <property type="match status" value="1"/>
</dbReference>
<protein>
    <recommendedName>
        <fullName evidence="2">B box-type domain-containing protein</fullName>
    </recommendedName>
</protein>
<dbReference type="InterPro" id="IPR011042">
    <property type="entry name" value="6-blade_b-propeller_TolB-like"/>
</dbReference>
<keyword evidence="4" id="KW-1185">Reference proteome</keyword>
<dbReference type="OrthoDB" id="6135363at2759"/>
<evidence type="ECO:0000259" key="2">
    <source>
        <dbReference type="PROSITE" id="PS50119"/>
    </source>
</evidence>
<evidence type="ECO:0000256" key="1">
    <source>
        <dbReference type="PROSITE-ProRule" id="PRU00024"/>
    </source>
</evidence>